<accession>A0A1U7W3X6</accession>
<evidence type="ECO:0000313" key="2">
    <source>
        <dbReference type="Proteomes" id="UP000189701"/>
    </source>
</evidence>
<dbReference type="RefSeq" id="XP_009774746.1">
    <property type="nucleotide sequence ID" value="XM_009776444.1"/>
</dbReference>
<dbReference type="Proteomes" id="UP000189701">
    <property type="component" value="Unplaced"/>
</dbReference>
<protein>
    <submittedName>
        <fullName evidence="3 4">Uncharacterized protein LOC104224747</fullName>
    </submittedName>
</protein>
<dbReference type="RefSeq" id="XP_009774747.1">
    <property type="nucleotide sequence ID" value="XM_009776445.1"/>
</dbReference>
<proteinExistence type="predicted"/>
<feature type="compositionally biased region" description="Acidic residues" evidence="1">
    <location>
        <begin position="53"/>
        <end position="63"/>
    </location>
</feature>
<reference evidence="2" key="1">
    <citation type="journal article" date="2013" name="Genome Biol.">
        <title>Reference genomes and transcriptomes of Nicotiana sylvestris and Nicotiana tomentosiformis.</title>
        <authorList>
            <person name="Sierro N."/>
            <person name="Battey J.N."/>
            <person name="Ouadi S."/>
            <person name="Bovet L."/>
            <person name="Goepfert S."/>
            <person name="Bakaher N."/>
            <person name="Peitsch M.C."/>
            <person name="Ivanov N.V."/>
        </authorList>
    </citation>
    <scope>NUCLEOTIDE SEQUENCE [LARGE SCALE GENOMIC DNA]</scope>
</reference>
<evidence type="ECO:0000313" key="4">
    <source>
        <dbReference type="RefSeq" id="XP_009774747.1"/>
    </source>
</evidence>
<feature type="compositionally biased region" description="Low complexity" evidence="1">
    <location>
        <begin position="41"/>
        <end position="50"/>
    </location>
</feature>
<evidence type="ECO:0000313" key="3">
    <source>
        <dbReference type="RefSeq" id="XP_009774746.1"/>
    </source>
</evidence>
<organism evidence="2 4">
    <name type="scientific">Nicotiana sylvestris</name>
    <name type="common">Wood tobacco</name>
    <name type="synonym">South American tobacco</name>
    <dbReference type="NCBI Taxonomy" id="4096"/>
    <lineage>
        <taxon>Eukaryota</taxon>
        <taxon>Viridiplantae</taxon>
        <taxon>Streptophyta</taxon>
        <taxon>Embryophyta</taxon>
        <taxon>Tracheophyta</taxon>
        <taxon>Spermatophyta</taxon>
        <taxon>Magnoliopsida</taxon>
        <taxon>eudicotyledons</taxon>
        <taxon>Gunneridae</taxon>
        <taxon>Pentapetalae</taxon>
        <taxon>asterids</taxon>
        <taxon>lamiids</taxon>
        <taxon>Solanales</taxon>
        <taxon>Solanaceae</taxon>
        <taxon>Nicotianoideae</taxon>
        <taxon>Nicotianeae</taxon>
        <taxon>Nicotiana</taxon>
    </lineage>
</organism>
<sequence>MGIVGPVFGACASSPSPRPENKQSKRQHSTSAEGKNKKAKSVSTKTAANTMVIDDDGEASDDWDSLHRRRRPSSAQQNAQSIELILPTEDDAPALWREYEMVKDVNSRFRVLVSAFDTVRLGNMSLPSSVDEQPSTSTAFSAAACQLTMPLTSSLSSPTLSSPPATTSSVTAVREKDVLLPESPVHGNLGHNYFVPFEDPQRRRSVNLWVSIGCHLLSRLV</sequence>
<feature type="region of interest" description="Disordered" evidence="1">
    <location>
        <begin position="1"/>
        <end position="83"/>
    </location>
</feature>
<name>A0A1U7W3X6_NICSY</name>
<evidence type="ECO:0000256" key="1">
    <source>
        <dbReference type="SAM" id="MobiDB-lite"/>
    </source>
</evidence>
<gene>
    <name evidence="3 4" type="primary">LOC104224747</name>
</gene>
<keyword evidence="2" id="KW-1185">Reference proteome</keyword>
<dbReference type="AlphaFoldDB" id="A0A1U7W3X6"/>
<reference evidence="3 4" key="2">
    <citation type="submission" date="2025-04" db="UniProtKB">
        <authorList>
            <consortium name="RefSeq"/>
        </authorList>
    </citation>
    <scope>IDENTIFICATION</scope>
    <source>
        <tissue evidence="3 4">Leaf</tissue>
    </source>
</reference>